<evidence type="ECO:0000313" key="2">
    <source>
        <dbReference type="Proteomes" id="UP000225215"/>
    </source>
</evidence>
<organism evidence="1 2">
    <name type="scientific">Aeromonas phage 65.2</name>
    <dbReference type="NCBI Taxonomy" id="1932896"/>
    <lineage>
        <taxon>Viruses</taxon>
        <taxon>Duplodnaviria</taxon>
        <taxon>Heunggongvirae</taxon>
        <taxon>Uroviricota</taxon>
        <taxon>Caudoviricetes</taxon>
        <taxon>Pantevenvirales</taxon>
        <taxon>Straboviridae</taxon>
        <taxon>Emmerichvirinae</taxon>
        <taxon>Ishigurovirus</taxon>
        <taxon>Ishigurovirus osborne</taxon>
    </lineage>
</organism>
<name>A0A219YD44_9CAUD</name>
<dbReference type="Proteomes" id="UP000225215">
    <property type="component" value="Segment"/>
</dbReference>
<dbReference type="EMBL" id="KY290955">
    <property type="protein sequence ID" value="APU01633.1"/>
    <property type="molecule type" value="Genomic_DNA"/>
</dbReference>
<protein>
    <submittedName>
        <fullName evidence="1">Uncharacterized protein</fullName>
    </submittedName>
</protein>
<sequence length="74" mass="8858">MKVTYYLSYDLGCVRIPYPMKKEYNQHPEDILSVYRSDWKVIPRFPDHIRSEYDFGFGDFVVVEEIVVDTKATF</sequence>
<evidence type="ECO:0000313" key="1">
    <source>
        <dbReference type="EMBL" id="APU01633.1"/>
    </source>
</evidence>
<accession>A0A219YD44</accession>
<reference evidence="1 2" key="1">
    <citation type="journal article" date="2017" name="Sci. Rep.">
        <title>Characterization and diversity of phages infecting Aeromonas salmonicida subsp. salmonicida.</title>
        <authorList>
            <person name="Vincent A.T."/>
            <person name="Paquet V.E."/>
            <person name="Bernatchez A."/>
            <person name="Tremblay D.M."/>
            <person name="Moineau S."/>
            <person name="Charette S.J."/>
        </authorList>
    </citation>
    <scope>NUCLEOTIDE SEQUENCE [LARGE SCALE GENOMIC DNA]</scope>
</reference>
<proteinExistence type="predicted"/>